<dbReference type="InterPro" id="IPR032675">
    <property type="entry name" value="LRR_dom_sf"/>
</dbReference>
<dbReference type="InterPro" id="IPR036047">
    <property type="entry name" value="F-box-like_dom_sf"/>
</dbReference>
<name>A0A9P3GK46_9APHY</name>
<evidence type="ECO:0000313" key="3">
    <source>
        <dbReference type="Proteomes" id="UP000703269"/>
    </source>
</evidence>
<accession>A0A9P3GK46</accession>
<evidence type="ECO:0000313" key="2">
    <source>
        <dbReference type="EMBL" id="GJE96677.1"/>
    </source>
</evidence>
<dbReference type="Gene3D" id="3.80.10.10">
    <property type="entry name" value="Ribonuclease Inhibitor"/>
    <property type="match status" value="1"/>
</dbReference>
<proteinExistence type="predicted"/>
<dbReference type="EMBL" id="BPQB01000062">
    <property type="protein sequence ID" value="GJE96677.1"/>
    <property type="molecule type" value="Genomic_DNA"/>
</dbReference>
<dbReference type="Gene3D" id="1.20.1280.50">
    <property type="match status" value="1"/>
</dbReference>
<dbReference type="SUPFAM" id="SSF52047">
    <property type="entry name" value="RNI-like"/>
    <property type="match status" value="1"/>
</dbReference>
<dbReference type="Proteomes" id="UP000703269">
    <property type="component" value="Unassembled WGS sequence"/>
</dbReference>
<dbReference type="SUPFAM" id="SSF81383">
    <property type="entry name" value="F-box domain"/>
    <property type="match status" value="1"/>
</dbReference>
<protein>
    <submittedName>
        <fullName evidence="2">F-box protein</fullName>
    </submittedName>
</protein>
<sequence length="472" mass="52211">MSSQPSTSQMALATISDLPFEILAAIFKLYKSDLVSAREPWSLCELMLVCRFWKDVALGCEALWTHIVFPAPANIVKLARERVGKTPLTVSLDRESVFMAEEDIVATKEVLRNAQCVVLDIYYWQDTVESSGPHDPHTPITQRIFEHLAEAPQLLEKLDIRAFPGMWCHLLKFASLKKLTIRGGGALAPAFDDLFISPPGRMERLEELDIFCMGVEGELEMANLLVFPALRRLKVSGNLLGAVLALNAVDIGTSQLTHVSLEDVDPWADYTGDDSHVIDALHRAVPRLIGDEKLKTLELDFALGWKQLTLRGYTANGPRFAIALPARRGILDEFALRLPLAGVRTVVASGGRDIESGVLAAKFLGGPLKHIETLSVRGCTVSWLKGALFGVNFQSNIPSLALLELADMEFADSEAVADVNLLLYVRMNTSESHLEKLKKLVLVNCCIYDDQQSHFDKFVEETQKANSSSVRL</sequence>
<keyword evidence="3" id="KW-1185">Reference proteome</keyword>
<gene>
    <name evidence="2" type="ORF">PsYK624_128790</name>
</gene>
<dbReference type="Pfam" id="PF12937">
    <property type="entry name" value="F-box-like"/>
    <property type="match status" value="1"/>
</dbReference>
<comment type="caution">
    <text evidence="2">The sequence shown here is derived from an EMBL/GenBank/DDBJ whole genome shotgun (WGS) entry which is preliminary data.</text>
</comment>
<dbReference type="AlphaFoldDB" id="A0A9P3GK46"/>
<dbReference type="InterPro" id="IPR001810">
    <property type="entry name" value="F-box_dom"/>
</dbReference>
<dbReference type="OrthoDB" id="2884925at2759"/>
<feature type="domain" description="F-box" evidence="1">
    <location>
        <begin position="15"/>
        <end position="69"/>
    </location>
</feature>
<evidence type="ECO:0000259" key="1">
    <source>
        <dbReference type="Pfam" id="PF12937"/>
    </source>
</evidence>
<organism evidence="2 3">
    <name type="scientific">Phanerochaete sordida</name>
    <dbReference type="NCBI Taxonomy" id="48140"/>
    <lineage>
        <taxon>Eukaryota</taxon>
        <taxon>Fungi</taxon>
        <taxon>Dikarya</taxon>
        <taxon>Basidiomycota</taxon>
        <taxon>Agaricomycotina</taxon>
        <taxon>Agaricomycetes</taxon>
        <taxon>Polyporales</taxon>
        <taxon>Phanerochaetaceae</taxon>
        <taxon>Phanerochaete</taxon>
    </lineage>
</organism>
<reference evidence="2 3" key="1">
    <citation type="submission" date="2021-08" db="EMBL/GenBank/DDBJ databases">
        <title>Draft Genome Sequence of Phanerochaete sordida strain YK-624.</title>
        <authorList>
            <person name="Mori T."/>
            <person name="Dohra H."/>
            <person name="Suzuki T."/>
            <person name="Kawagishi H."/>
            <person name="Hirai H."/>
        </authorList>
    </citation>
    <scope>NUCLEOTIDE SEQUENCE [LARGE SCALE GENOMIC DNA]</scope>
    <source>
        <strain evidence="2 3">YK-624</strain>
    </source>
</reference>